<keyword evidence="1" id="KW-0472">Membrane</keyword>
<dbReference type="InterPro" id="IPR058581">
    <property type="entry name" value="TM_HPP"/>
</dbReference>
<evidence type="ECO:0000256" key="1">
    <source>
        <dbReference type="SAM" id="Phobius"/>
    </source>
</evidence>
<dbReference type="EMBL" id="FXUI01000005">
    <property type="protein sequence ID" value="SMP69754.1"/>
    <property type="molecule type" value="Genomic_DNA"/>
</dbReference>
<keyword evidence="1" id="KW-1133">Transmembrane helix</keyword>
<sequence>MIGPSDATPHLPRRLPAVGQLGWIRGALGGVLGIALAGAVTWMLLGRHGDALPFLVAPLGASAVLVFCVPASPLAQPWAVLGGNLLSSVLGLVIGHLFGNPWLAASVAVGAAIAAMSLLRCLHPPGGACALLCALGATGPSPWDATMLLPIIANVLVLCGFGWVYNNSTGHPWPHVAPATPQPLSIREDVEAVLEDWDEVLDVDAEDLEAFVQAVLRRRRSG</sequence>
<keyword evidence="1" id="KW-0812">Transmembrane</keyword>
<evidence type="ECO:0000313" key="4">
    <source>
        <dbReference type="Proteomes" id="UP001157910"/>
    </source>
</evidence>
<keyword evidence="4" id="KW-1185">Reference proteome</keyword>
<dbReference type="RefSeq" id="WP_283406144.1">
    <property type="nucleotide sequence ID" value="NZ_FXUI01000005.1"/>
</dbReference>
<dbReference type="Pfam" id="PF04982">
    <property type="entry name" value="TM_HPP"/>
    <property type="match status" value="1"/>
</dbReference>
<proteinExistence type="predicted"/>
<name>A0ABY1QG63_9SPHN</name>
<dbReference type="InterPro" id="IPR007065">
    <property type="entry name" value="HPP"/>
</dbReference>
<accession>A0ABY1QG63</accession>
<feature type="transmembrane region" description="Helical" evidence="1">
    <location>
        <begin position="23"/>
        <end position="45"/>
    </location>
</feature>
<dbReference type="Proteomes" id="UP001157910">
    <property type="component" value="Unassembled WGS sequence"/>
</dbReference>
<comment type="caution">
    <text evidence="3">The sequence shown here is derived from an EMBL/GenBank/DDBJ whole genome shotgun (WGS) entry which is preliminary data.</text>
</comment>
<feature type="domain" description="HPP transmembrane region" evidence="2">
    <location>
        <begin position="22"/>
        <end position="173"/>
    </location>
</feature>
<feature type="transmembrane region" description="Helical" evidence="1">
    <location>
        <begin position="51"/>
        <end position="71"/>
    </location>
</feature>
<evidence type="ECO:0000259" key="2">
    <source>
        <dbReference type="Pfam" id="PF04982"/>
    </source>
</evidence>
<reference evidence="3 4" key="1">
    <citation type="submission" date="2017-05" db="EMBL/GenBank/DDBJ databases">
        <authorList>
            <person name="Varghese N."/>
            <person name="Submissions S."/>
        </authorList>
    </citation>
    <scope>NUCLEOTIDE SEQUENCE [LARGE SCALE GENOMIC DNA]</scope>
    <source>
        <strain evidence="3 4">SM16</strain>
    </source>
</reference>
<organism evidence="3 4">
    <name type="scientific">Novosphingobium panipatense</name>
    <dbReference type="NCBI Taxonomy" id="428991"/>
    <lineage>
        <taxon>Bacteria</taxon>
        <taxon>Pseudomonadati</taxon>
        <taxon>Pseudomonadota</taxon>
        <taxon>Alphaproteobacteria</taxon>
        <taxon>Sphingomonadales</taxon>
        <taxon>Sphingomonadaceae</taxon>
        <taxon>Novosphingobium</taxon>
    </lineage>
</organism>
<dbReference type="PANTHER" id="PTHR33741:SF5">
    <property type="entry name" value="TRANSMEMBRANE PROTEIN DDB_G0269096-RELATED"/>
    <property type="match status" value="1"/>
</dbReference>
<gene>
    <name evidence="3" type="ORF">SAMN06296065_105161</name>
</gene>
<dbReference type="PANTHER" id="PTHR33741">
    <property type="entry name" value="TRANSMEMBRANE PROTEIN DDB_G0269096-RELATED"/>
    <property type="match status" value="1"/>
</dbReference>
<feature type="transmembrane region" description="Helical" evidence="1">
    <location>
        <begin position="143"/>
        <end position="165"/>
    </location>
</feature>
<evidence type="ECO:0000313" key="3">
    <source>
        <dbReference type="EMBL" id="SMP69754.1"/>
    </source>
</evidence>
<protein>
    <submittedName>
        <fullName evidence="3">CBS domain-containing membrane protein</fullName>
    </submittedName>
</protein>